<dbReference type="InterPro" id="IPR037923">
    <property type="entry name" value="HTH-like"/>
</dbReference>
<keyword evidence="9" id="KW-1185">Reference proteome</keyword>
<dbReference type="PANTHER" id="PTHR46796:SF13">
    <property type="entry name" value="HTH-TYPE TRANSCRIPTIONAL ACTIVATOR RHAS"/>
    <property type="match status" value="1"/>
</dbReference>
<protein>
    <recommendedName>
        <fullName evidence="7">HTH araC/xylS-type domain-containing protein</fullName>
    </recommendedName>
</protein>
<dbReference type="PROSITE" id="PS00041">
    <property type="entry name" value="HTH_ARAC_FAMILY_1"/>
    <property type="match status" value="1"/>
</dbReference>
<evidence type="ECO:0000256" key="3">
    <source>
        <dbReference type="ARBA" id="ARBA00023125"/>
    </source>
</evidence>
<dbReference type="SUPFAM" id="SSF51215">
    <property type="entry name" value="Regulatory protein AraC"/>
    <property type="match status" value="1"/>
</dbReference>
<dbReference type="GO" id="GO:0043565">
    <property type="term" value="F:sequence-specific DNA binding"/>
    <property type="evidence" value="ECO:0007669"/>
    <property type="project" value="InterPro"/>
</dbReference>
<dbReference type="PROSITE" id="PS01124">
    <property type="entry name" value="HTH_ARAC_FAMILY_2"/>
    <property type="match status" value="1"/>
</dbReference>
<accession>A0A243W849</accession>
<proteinExistence type="predicted"/>
<dbReference type="Gene3D" id="1.10.10.60">
    <property type="entry name" value="Homeodomain-like"/>
    <property type="match status" value="2"/>
</dbReference>
<dbReference type="PANTHER" id="PTHR46796">
    <property type="entry name" value="HTH-TYPE TRANSCRIPTIONAL ACTIVATOR RHAS-RELATED"/>
    <property type="match status" value="1"/>
</dbReference>
<dbReference type="AlphaFoldDB" id="A0A243W849"/>
<feature type="domain" description="HTH araC/xylS-type" evidence="7">
    <location>
        <begin position="174"/>
        <end position="274"/>
    </location>
</feature>
<comment type="caution">
    <text evidence="8">The sequence shown here is derived from an EMBL/GenBank/DDBJ whole genome shotgun (WGS) entry which is preliminary data.</text>
</comment>
<reference evidence="8 9" key="1">
    <citation type="submission" date="2017-01" db="EMBL/GenBank/DDBJ databases">
        <title>A new Hymenobacter.</title>
        <authorList>
            <person name="Liang Y."/>
            <person name="Feng F."/>
        </authorList>
    </citation>
    <scope>NUCLEOTIDE SEQUENCE [LARGE SCALE GENOMIC DNA]</scope>
    <source>
        <strain evidence="8">MIMBbqt21</strain>
    </source>
</reference>
<keyword evidence="5" id="KW-0804">Transcription</keyword>
<sequence length="288" mass="33015">MEVFSQVCPFFVSVLEADEWRYPLHRHTHYELIYILHGAGTHHLNGQHYPYQADDLFLCSPRDAHRFDIAQSTRFCIIKLNLSFLLAANDTFALVQPLLEADAAPAPFAFDAATRAYLRSQVEFCMREFEQRQFLYANTIHASVLSILVLLARVRRQQQAYPSQLAASADNLVPAIIHYLHAHLREPAALAVEVVAAHFHLSPSYIGQYFRRHTGQTLKTFIQKSRIRAIQLQLEFSDKTVSQLAFEYGYTDESHLTKAFRAQLAETPSQYRAHRRPSQPVETSDKGK</sequence>
<evidence type="ECO:0000256" key="5">
    <source>
        <dbReference type="ARBA" id="ARBA00023163"/>
    </source>
</evidence>
<dbReference type="InterPro" id="IPR009057">
    <property type="entry name" value="Homeodomain-like_sf"/>
</dbReference>
<evidence type="ECO:0000256" key="4">
    <source>
        <dbReference type="ARBA" id="ARBA00023159"/>
    </source>
</evidence>
<keyword evidence="3" id="KW-0238">DNA-binding</keyword>
<evidence type="ECO:0000256" key="1">
    <source>
        <dbReference type="ARBA" id="ARBA00022490"/>
    </source>
</evidence>
<dbReference type="Pfam" id="PF02311">
    <property type="entry name" value="AraC_binding"/>
    <property type="match status" value="1"/>
</dbReference>
<dbReference type="GO" id="GO:0003700">
    <property type="term" value="F:DNA-binding transcription factor activity"/>
    <property type="evidence" value="ECO:0007669"/>
    <property type="project" value="InterPro"/>
</dbReference>
<evidence type="ECO:0000313" key="8">
    <source>
        <dbReference type="EMBL" id="OUJ71247.1"/>
    </source>
</evidence>
<dbReference type="InterPro" id="IPR003313">
    <property type="entry name" value="AraC-bd"/>
</dbReference>
<evidence type="ECO:0000256" key="2">
    <source>
        <dbReference type="ARBA" id="ARBA00023015"/>
    </source>
</evidence>
<feature type="region of interest" description="Disordered" evidence="6">
    <location>
        <begin position="267"/>
        <end position="288"/>
    </location>
</feature>
<dbReference type="Pfam" id="PF12833">
    <property type="entry name" value="HTH_18"/>
    <property type="match status" value="1"/>
</dbReference>
<organism evidence="8 9">
    <name type="scientific">Hymenobacter crusticola</name>
    <dbReference type="NCBI Taxonomy" id="1770526"/>
    <lineage>
        <taxon>Bacteria</taxon>
        <taxon>Pseudomonadati</taxon>
        <taxon>Bacteroidota</taxon>
        <taxon>Cytophagia</taxon>
        <taxon>Cytophagales</taxon>
        <taxon>Hymenobacteraceae</taxon>
        <taxon>Hymenobacter</taxon>
    </lineage>
</organism>
<dbReference type="Gene3D" id="2.60.120.10">
    <property type="entry name" value="Jelly Rolls"/>
    <property type="match status" value="1"/>
</dbReference>
<dbReference type="EMBL" id="MTSE01000017">
    <property type="protein sequence ID" value="OUJ71247.1"/>
    <property type="molecule type" value="Genomic_DNA"/>
</dbReference>
<keyword evidence="1" id="KW-0963">Cytoplasm</keyword>
<dbReference type="InterPro" id="IPR018060">
    <property type="entry name" value="HTH_AraC"/>
</dbReference>
<evidence type="ECO:0000313" key="9">
    <source>
        <dbReference type="Proteomes" id="UP000194873"/>
    </source>
</evidence>
<dbReference type="InterPro" id="IPR050204">
    <property type="entry name" value="AraC_XylS_family_regulators"/>
</dbReference>
<evidence type="ECO:0000256" key="6">
    <source>
        <dbReference type="SAM" id="MobiDB-lite"/>
    </source>
</evidence>
<evidence type="ECO:0000259" key="7">
    <source>
        <dbReference type="PROSITE" id="PS01124"/>
    </source>
</evidence>
<dbReference type="SUPFAM" id="SSF46689">
    <property type="entry name" value="Homeodomain-like"/>
    <property type="match status" value="2"/>
</dbReference>
<dbReference type="Proteomes" id="UP000194873">
    <property type="component" value="Unassembled WGS sequence"/>
</dbReference>
<gene>
    <name evidence="8" type="ORF">BXP70_22485</name>
</gene>
<dbReference type="InterPro" id="IPR014710">
    <property type="entry name" value="RmlC-like_jellyroll"/>
</dbReference>
<dbReference type="InterPro" id="IPR018062">
    <property type="entry name" value="HTH_AraC-typ_CS"/>
</dbReference>
<keyword evidence="4" id="KW-0010">Activator</keyword>
<name>A0A243W849_9BACT</name>
<dbReference type="SMART" id="SM00342">
    <property type="entry name" value="HTH_ARAC"/>
    <property type="match status" value="1"/>
</dbReference>
<keyword evidence="2" id="KW-0805">Transcription regulation</keyword>